<feature type="binding site" evidence="1">
    <location>
        <position position="3"/>
    </location>
    <ligand>
        <name>Zn(2+)</name>
        <dbReference type="ChEBI" id="CHEBI:29105"/>
    </ligand>
</feature>
<evidence type="ECO:0000313" key="3">
    <source>
        <dbReference type="Proteomes" id="UP000823963"/>
    </source>
</evidence>
<name>A0A9D1UVW0_9LACO</name>
<dbReference type="AlphaFoldDB" id="A0A9D1UVW0"/>
<dbReference type="SUPFAM" id="SSF48150">
    <property type="entry name" value="DNA-glycosylase"/>
    <property type="match status" value="1"/>
</dbReference>
<dbReference type="Proteomes" id="UP000823963">
    <property type="component" value="Unassembled WGS sequence"/>
</dbReference>
<feature type="binding site" evidence="1">
    <location>
        <position position="175"/>
    </location>
    <ligand>
        <name>Zn(2+)</name>
        <dbReference type="ChEBI" id="CHEBI:29105"/>
    </ligand>
</feature>
<dbReference type="EMBL" id="DXFP01000009">
    <property type="protein sequence ID" value="HIX01393.1"/>
    <property type="molecule type" value="Genomic_DNA"/>
</dbReference>
<dbReference type="PANTHER" id="PTHR30037">
    <property type="entry name" value="DNA-3-METHYLADENINE GLYCOSYLASE 1"/>
    <property type="match status" value="1"/>
</dbReference>
<dbReference type="InterPro" id="IPR052891">
    <property type="entry name" value="DNA-3mA_glycosylase"/>
</dbReference>
<dbReference type="Pfam" id="PF03352">
    <property type="entry name" value="Adenine_glyco"/>
    <property type="match status" value="1"/>
</dbReference>
<reference evidence="2" key="2">
    <citation type="submission" date="2021-04" db="EMBL/GenBank/DDBJ databases">
        <authorList>
            <person name="Gilroy R."/>
        </authorList>
    </citation>
    <scope>NUCLEOTIDE SEQUENCE</scope>
    <source>
        <strain evidence="2">6627</strain>
    </source>
</reference>
<comment type="caution">
    <text evidence="2">The sequence shown here is derived from an EMBL/GenBank/DDBJ whole genome shotgun (WGS) entry which is preliminary data.</text>
</comment>
<gene>
    <name evidence="2" type="ORF">H9861_01380</name>
</gene>
<organism evidence="2 3">
    <name type="scientific">Candidatus Ligilactobacillus excrementigallinarum</name>
    <dbReference type="NCBI Taxonomy" id="2838641"/>
    <lineage>
        <taxon>Bacteria</taxon>
        <taxon>Bacillati</taxon>
        <taxon>Bacillota</taxon>
        <taxon>Bacilli</taxon>
        <taxon>Lactobacillales</taxon>
        <taxon>Lactobacillaceae</taxon>
        <taxon>Ligilactobacillus</taxon>
    </lineage>
</organism>
<feature type="binding site" evidence="1">
    <location>
        <position position="179"/>
    </location>
    <ligand>
        <name>Zn(2+)</name>
        <dbReference type="ChEBI" id="CHEBI:29105"/>
    </ligand>
</feature>
<keyword evidence="1" id="KW-0479">Metal-binding</keyword>
<dbReference type="GO" id="GO:0046872">
    <property type="term" value="F:metal ion binding"/>
    <property type="evidence" value="ECO:0007669"/>
    <property type="project" value="UniProtKB-KW"/>
</dbReference>
<protein>
    <submittedName>
        <fullName evidence="2">DNA-3-methyladenine glycosylase I</fullName>
    </submittedName>
</protein>
<accession>A0A9D1UVW0</accession>
<keyword evidence="1" id="KW-0862">Zinc</keyword>
<proteinExistence type="predicted"/>
<reference evidence="2" key="1">
    <citation type="journal article" date="2021" name="PeerJ">
        <title>Extensive microbial diversity within the chicken gut microbiome revealed by metagenomics and culture.</title>
        <authorList>
            <person name="Gilroy R."/>
            <person name="Ravi A."/>
            <person name="Getino M."/>
            <person name="Pursley I."/>
            <person name="Horton D.L."/>
            <person name="Alikhan N.F."/>
            <person name="Baker D."/>
            <person name="Gharbi K."/>
            <person name="Hall N."/>
            <person name="Watson M."/>
            <person name="Adriaenssens E.M."/>
            <person name="Foster-Nyarko E."/>
            <person name="Jarju S."/>
            <person name="Secka A."/>
            <person name="Antonio M."/>
            <person name="Oren A."/>
            <person name="Chaudhuri R.R."/>
            <person name="La Ragione R."/>
            <person name="Hildebrand F."/>
            <person name="Pallen M.J."/>
        </authorList>
    </citation>
    <scope>NUCLEOTIDE SEQUENCE</scope>
    <source>
        <strain evidence="2">6627</strain>
    </source>
</reference>
<dbReference type="PANTHER" id="PTHR30037:SF4">
    <property type="entry name" value="DNA-3-METHYLADENINE GLYCOSYLASE I"/>
    <property type="match status" value="1"/>
</dbReference>
<dbReference type="InterPro" id="IPR005019">
    <property type="entry name" value="Adenine_glyco"/>
</dbReference>
<dbReference type="GO" id="GO:0006284">
    <property type="term" value="P:base-excision repair"/>
    <property type="evidence" value="ECO:0007669"/>
    <property type="project" value="InterPro"/>
</dbReference>
<dbReference type="GO" id="GO:0008725">
    <property type="term" value="F:DNA-3-methyladenine glycosylase activity"/>
    <property type="evidence" value="ECO:0007669"/>
    <property type="project" value="InterPro"/>
</dbReference>
<feature type="binding site" evidence="1">
    <location>
        <position position="17"/>
    </location>
    <ligand>
        <name>Zn(2+)</name>
        <dbReference type="ChEBI" id="CHEBI:29105"/>
    </ligand>
</feature>
<sequence>MKCPWVYGAKQNLVKYHDKIWCKETHDENEMFRRLCLLIFQCGLKWQMILDKQEVLERIFYHFNPEKIVSIAMCDTYFTEYVTGSINNRKKIRAIIHNAETLIKLHEQGIYLKDLVWDCSNHRVIDHHWQHVEEIPNQTELSKQLTKKLRMAGFHFIGPKNMYVYLQMVGVLNDHLIYCESR</sequence>
<dbReference type="InterPro" id="IPR011257">
    <property type="entry name" value="DNA_glycosylase"/>
</dbReference>
<dbReference type="Gene3D" id="1.10.340.30">
    <property type="entry name" value="Hypothetical protein, domain 2"/>
    <property type="match status" value="1"/>
</dbReference>
<evidence type="ECO:0000256" key="1">
    <source>
        <dbReference type="PIRSR" id="PIRSR605019-1"/>
    </source>
</evidence>
<evidence type="ECO:0000313" key="2">
    <source>
        <dbReference type="EMBL" id="HIX01393.1"/>
    </source>
</evidence>